<organism evidence="1 2">
    <name type="scientific">Virgibacillus byunsanensis</name>
    <dbReference type="NCBI Taxonomy" id="570945"/>
    <lineage>
        <taxon>Bacteria</taxon>
        <taxon>Bacillati</taxon>
        <taxon>Bacillota</taxon>
        <taxon>Bacilli</taxon>
        <taxon>Bacillales</taxon>
        <taxon>Bacillaceae</taxon>
        <taxon>Virgibacillus</taxon>
    </lineage>
</organism>
<evidence type="ECO:0000313" key="2">
    <source>
        <dbReference type="Proteomes" id="UP001597040"/>
    </source>
</evidence>
<name>A0ABW3LP62_9BACI</name>
<evidence type="ECO:0000313" key="1">
    <source>
        <dbReference type="EMBL" id="MFD1039725.1"/>
    </source>
</evidence>
<comment type="caution">
    <text evidence="1">The sequence shown here is derived from an EMBL/GenBank/DDBJ whole genome shotgun (WGS) entry which is preliminary data.</text>
</comment>
<keyword evidence="2" id="KW-1185">Reference proteome</keyword>
<dbReference type="NCBIfam" id="TIGR04398">
    <property type="entry name" value="SLAP_DUP"/>
    <property type="match status" value="1"/>
</dbReference>
<accession>A0ABW3LP62</accession>
<gene>
    <name evidence="1" type="ORF">ACFQ3N_15160</name>
</gene>
<dbReference type="RefSeq" id="WP_390363381.1">
    <property type="nucleotide sequence ID" value="NZ_JBHTKJ010000045.1"/>
</dbReference>
<sequence>MQKLQFESAWDKTVSKKHRKIIEDAFASTEFLLDDSIQVTSLWQALNHKGNLLVTTLVHNTTQQSFSFQNTKLRYVEDNLVIAEHTFTIPAFVVEPKTSIPWTFIFPKESLVSSTTFQDGDIEIVKEEKSSD</sequence>
<dbReference type="EMBL" id="JBHTKJ010000045">
    <property type="protein sequence ID" value="MFD1039725.1"/>
    <property type="molecule type" value="Genomic_DNA"/>
</dbReference>
<proteinExistence type="predicted"/>
<reference evidence="2" key="1">
    <citation type="journal article" date="2019" name="Int. J. Syst. Evol. Microbiol.">
        <title>The Global Catalogue of Microorganisms (GCM) 10K type strain sequencing project: providing services to taxonomists for standard genome sequencing and annotation.</title>
        <authorList>
            <consortium name="The Broad Institute Genomics Platform"/>
            <consortium name="The Broad Institute Genome Sequencing Center for Infectious Disease"/>
            <person name="Wu L."/>
            <person name="Ma J."/>
        </authorList>
    </citation>
    <scope>NUCLEOTIDE SEQUENCE [LARGE SCALE GENOMIC DNA]</scope>
    <source>
        <strain evidence="2">CCUG 56754</strain>
    </source>
</reference>
<protein>
    <submittedName>
        <fullName evidence="1">SLAP domain-containing protein</fullName>
    </submittedName>
</protein>
<dbReference type="InterPro" id="IPR030910">
    <property type="entry name" value="SLAP_dom"/>
</dbReference>
<dbReference type="Proteomes" id="UP001597040">
    <property type="component" value="Unassembled WGS sequence"/>
</dbReference>